<dbReference type="AlphaFoldDB" id="A0A953M3M6"/>
<accession>A0A953M3M6</accession>
<sequence>MGLFGDIKGTRQNTFEIGNGQAGDKTLVARNGDANPPKVRYNDTTNLWQYSNDGTMWNDFTPLNHDHNGGDGAQIDHVNLANKGTNTHATIDAHLASTSNPHSTTADQVLPSQTGNSGKFLTTNGTTASWGTPDSSGGGVSWETSVRSSSFTAIAGEGYLLDTSGGTFNMTLPLSPSVGDLVAGRDIANSFDTNNLSLLRNGEKIEALSEDLTDNVEGDYFYLLYTGATYGWRFV</sequence>
<evidence type="ECO:0000313" key="2">
    <source>
        <dbReference type="Proteomes" id="UP000705867"/>
    </source>
</evidence>
<reference evidence="1" key="1">
    <citation type="journal article" date="2021" name="bioRxiv">
        <title>Unraveling nitrogen, sulfur and carbon metabolic pathways and microbial community transcriptional responses to substrate deprivation and toxicity stresses in a bioreactor mimicking anoxic brackish coastal sediment conditions.</title>
        <authorList>
            <person name="Martins P.D."/>
            <person name="Echeveste M.J."/>
            <person name="Arshad A."/>
            <person name="Kurth J."/>
            <person name="Ouboter H."/>
            <person name="Jetten M.S.M."/>
            <person name="Welte C.U."/>
        </authorList>
    </citation>
    <scope>NUCLEOTIDE SEQUENCE</scope>
    <source>
        <strain evidence="1">MAG_39</strain>
    </source>
</reference>
<comment type="caution">
    <text evidence="1">The sequence shown here is derived from an EMBL/GenBank/DDBJ whole genome shotgun (WGS) entry which is preliminary data.</text>
</comment>
<gene>
    <name evidence="1" type="ORF">K8I29_19430</name>
</gene>
<dbReference type="EMBL" id="JAIOIV010000151">
    <property type="protein sequence ID" value="MBZ0158375.1"/>
    <property type="molecule type" value="Genomic_DNA"/>
</dbReference>
<organism evidence="1 2">
    <name type="scientific">Candidatus Nitrobium versatile</name>
    <dbReference type="NCBI Taxonomy" id="2884831"/>
    <lineage>
        <taxon>Bacteria</taxon>
        <taxon>Pseudomonadati</taxon>
        <taxon>Nitrospirota</taxon>
        <taxon>Nitrospiria</taxon>
        <taxon>Nitrospirales</taxon>
        <taxon>Nitrospiraceae</taxon>
        <taxon>Candidatus Nitrobium</taxon>
    </lineage>
</organism>
<protein>
    <submittedName>
        <fullName evidence="1">Uncharacterized protein</fullName>
    </submittedName>
</protein>
<proteinExistence type="predicted"/>
<evidence type="ECO:0000313" key="1">
    <source>
        <dbReference type="EMBL" id="MBZ0158375.1"/>
    </source>
</evidence>
<reference evidence="1" key="2">
    <citation type="submission" date="2021-08" db="EMBL/GenBank/DDBJ databases">
        <authorList>
            <person name="Dalcin Martins P."/>
        </authorList>
    </citation>
    <scope>NUCLEOTIDE SEQUENCE</scope>
    <source>
        <strain evidence="1">MAG_39</strain>
    </source>
</reference>
<name>A0A953M3M6_9BACT</name>
<dbReference type="Proteomes" id="UP000705867">
    <property type="component" value="Unassembled WGS sequence"/>
</dbReference>